<keyword evidence="2" id="KW-0540">Nuclease</keyword>
<dbReference type="Pfam" id="PF01934">
    <property type="entry name" value="HepT-like"/>
    <property type="match status" value="1"/>
</dbReference>
<evidence type="ECO:0000256" key="2">
    <source>
        <dbReference type="ARBA" id="ARBA00022722"/>
    </source>
</evidence>
<reference evidence="6" key="1">
    <citation type="journal article" date="2019" name="Int. J. Syst. Evol. Microbiol.">
        <title>The Global Catalogue of Microorganisms (GCM) 10K type strain sequencing project: providing services to taxonomists for standard genome sequencing and annotation.</title>
        <authorList>
            <consortium name="The Broad Institute Genomics Platform"/>
            <consortium name="The Broad Institute Genome Sequencing Center for Infectious Disease"/>
            <person name="Wu L."/>
            <person name="Ma J."/>
        </authorList>
    </citation>
    <scope>NUCLEOTIDE SEQUENCE [LARGE SCALE GENOMIC DNA]</scope>
    <source>
        <strain evidence="6">CCUG 59189</strain>
    </source>
</reference>
<gene>
    <name evidence="5" type="ORF">ACFQ3W_14480</name>
</gene>
<protein>
    <submittedName>
        <fullName evidence="5">DUF86 domain-containing protein</fullName>
    </submittedName>
</protein>
<comment type="caution">
    <text evidence="5">The sequence shown here is derived from an EMBL/GenBank/DDBJ whole genome shotgun (WGS) entry which is preliminary data.</text>
</comment>
<keyword evidence="6" id="KW-1185">Reference proteome</keyword>
<evidence type="ECO:0000256" key="1">
    <source>
        <dbReference type="ARBA" id="ARBA00022649"/>
    </source>
</evidence>
<organism evidence="5 6">
    <name type="scientific">Paenibacillus puldeungensis</name>
    <dbReference type="NCBI Taxonomy" id="696536"/>
    <lineage>
        <taxon>Bacteria</taxon>
        <taxon>Bacillati</taxon>
        <taxon>Bacillota</taxon>
        <taxon>Bacilli</taxon>
        <taxon>Bacillales</taxon>
        <taxon>Paenibacillaceae</taxon>
        <taxon>Paenibacillus</taxon>
    </lineage>
</organism>
<dbReference type="EMBL" id="JBHTLM010000010">
    <property type="protein sequence ID" value="MFD1177498.1"/>
    <property type="molecule type" value="Genomic_DNA"/>
</dbReference>
<dbReference type="NCBIfam" id="NF047751">
    <property type="entry name" value="HepT_toxin"/>
    <property type="match status" value="1"/>
</dbReference>
<proteinExistence type="inferred from homology"/>
<name>A0ABW3RZ24_9BACL</name>
<dbReference type="InterPro" id="IPR008201">
    <property type="entry name" value="HepT-like"/>
</dbReference>
<evidence type="ECO:0000256" key="3">
    <source>
        <dbReference type="ARBA" id="ARBA00022801"/>
    </source>
</evidence>
<dbReference type="InterPro" id="IPR037038">
    <property type="entry name" value="HepT-like_sf"/>
</dbReference>
<dbReference type="Proteomes" id="UP001597262">
    <property type="component" value="Unassembled WGS sequence"/>
</dbReference>
<evidence type="ECO:0000256" key="4">
    <source>
        <dbReference type="ARBA" id="ARBA00024207"/>
    </source>
</evidence>
<keyword evidence="1" id="KW-1277">Toxin-antitoxin system</keyword>
<comment type="similarity">
    <text evidence="4">Belongs to the HepT RNase toxin family.</text>
</comment>
<keyword evidence="3" id="KW-0378">Hydrolase</keyword>
<dbReference type="RefSeq" id="WP_379319951.1">
    <property type="nucleotide sequence ID" value="NZ_JBHTLM010000010.1"/>
</dbReference>
<evidence type="ECO:0000313" key="5">
    <source>
        <dbReference type="EMBL" id="MFD1177498.1"/>
    </source>
</evidence>
<evidence type="ECO:0000313" key="6">
    <source>
        <dbReference type="Proteomes" id="UP001597262"/>
    </source>
</evidence>
<accession>A0ABW3RZ24</accession>
<dbReference type="Gene3D" id="1.20.120.580">
    <property type="entry name" value="bsu32300-like"/>
    <property type="match status" value="1"/>
</dbReference>
<sequence>MKNVKKSWRVTGEGDGIEPRYISEQIRNNQSVSETNPRRIRWENGVIDKLLNRSLKAMVGFRNIAVHDYRSIQIEIVQAIIENHIDDFVSL</sequence>